<organism evidence="2 3">
    <name type="scientific">Diversispora eburnea</name>
    <dbReference type="NCBI Taxonomy" id="1213867"/>
    <lineage>
        <taxon>Eukaryota</taxon>
        <taxon>Fungi</taxon>
        <taxon>Fungi incertae sedis</taxon>
        <taxon>Mucoromycota</taxon>
        <taxon>Glomeromycotina</taxon>
        <taxon>Glomeromycetes</taxon>
        <taxon>Diversisporales</taxon>
        <taxon>Diversisporaceae</taxon>
        <taxon>Diversispora</taxon>
    </lineage>
</organism>
<dbReference type="Pfam" id="PF00996">
    <property type="entry name" value="GDI"/>
    <property type="match status" value="2"/>
</dbReference>
<dbReference type="GO" id="GO:0005968">
    <property type="term" value="C:Rab-protein geranylgeranyltransferase complex"/>
    <property type="evidence" value="ECO:0007669"/>
    <property type="project" value="TreeGrafter"/>
</dbReference>
<accession>A0A9N9D0R2</accession>
<dbReference type="Gene3D" id="3.30.519.10">
    <property type="entry name" value="Guanine Nucleotide Dissociation Inhibitor, domain 2"/>
    <property type="match status" value="1"/>
</dbReference>
<evidence type="ECO:0000313" key="3">
    <source>
        <dbReference type="Proteomes" id="UP000789706"/>
    </source>
</evidence>
<gene>
    <name evidence="2" type="ORF">DEBURN_LOCUS10290</name>
</gene>
<evidence type="ECO:0000313" key="2">
    <source>
        <dbReference type="EMBL" id="CAG8619057.1"/>
    </source>
</evidence>
<dbReference type="InterPro" id="IPR036188">
    <property type="entry name" value="FAD/NAD-bd_sf"/>
</dbReference>
<dbReference type="EMBL" id="CAJVPK010002817">
    <property type="protein sequence ID" value="CAG8619057.1"/>
    <property type="molecule type" value="Genomic_DNA"/>
</dbReference>
<dbReference type="Gene3D" id="3.50.50.60">
    <property type="entry name" value="FAD/NAD(P)-binding domain"/>
    <property type="match status" value="1"/>
</dbReference>
<keyword evidence="3" id="KW-1185">Reference proteome</keyword>
<dbReference type="PANTHER" id="PTHR11787">
    <property type="entry name" value="RAB GDP-DISSOCIATION INHIBITOR"/>
    <property type="match status" value="1"/>
</dbReference>
<dbReference type="GO" id="GO:0005829">
    <property type="term" value="C:cytosol"/>
    <property type="evidence" value="ECO:0007669"/>
    <property type="project" value="TreeGrafter"/>
</dbReference>
<evidence type="ECO:0000256" key="1">
    <source>
        <dbReference type="ARBA" id="ARBA00005593"/>
    </source>
</evidence>
<dbReference type="Proteomes" id="UP000789706">
    <property type="component" value="Unassembled WGS sequence"/>
</dbReference>
<dbReference type="SUPFAM" id="SSF51905">
    <property type="entry name" value="FAD/NAD(P)-binding domain"/>
    <property type="match status" value="1"/>
</dbReference>
<sequence>MIQPLEVTEYDVIILGTGLVESILAGALARIGKSVLHLDANGFYGGSWSSLNFRDLLNWIQNMQEEEEEKNILPNYDELARFLLDSEEFEQHDAISKIITEQFKSKVINRTNEIVRHVSTSLSNFERIETLAMLLKESKKYNIELSPKLMSCRGELIELLINSGVGRYLDFKAMETTYIYTGNDDNNFDK</sequence>
<dbReference type="InterPro" id="IPR018203">
    <property type="entry name" value="GDP_dissociation_inhibitor"/>
</dbReference>
<feature type="non-terminal residue" evidence="2">
    <location>
        <position position="190"/>
    </location>
</feature>
<dbReference type="GO" id="GO:0007264">
    <property type="term" value="P:small GTPase-mediated signal transduction"/>
    <property type="evidence" value="ECO:0007669"/>
    <property type="project" value="InterPro"/>
</dbReference>
<reference evidence="2" key="1">
    <citation type="submission" date="2021-06" db="EMBL/GenBank/DDBJ databases">
        <authorList>
            <person name="Kallberg Y."/>
            <person name="Tangrot J."/>
            <person name="Rosling A."/>
        </authorList>
    </citation>
    <scope>NUCLEOTIDE SEQUENCE</scope>
    <source>
        <strain evidence="2">AZ414A</strain>
    </source>
</reference>
<dbReference type="PANTHER" id="PTHR11787:SF4">
    <property type="entry name" value="CHM, RAB ESCORT PROTEIN 1"/>
    <property type="match status" value="1"/>
</dbReference>
<proteinExistence type="inferred from homology"/>
<dbReference type="GO" id="GO:0005092">
    <property type="term" value="F:GDP-dissociation inhibitor activity"/>
    <property type="evidence" value="ECO:0007669"/>
    <property type="project" value="InterPro"/>
</dbReference>
<dbReference type="GO" id="GO:0016192">
    <property type="term" value="P:vesicle-mediated transport"/>
    <property type="evidence" value="ECO:0007669"/>
    <property type="project" value="TreeGrafter"/>
</dbReference>
<dbReference type="OrthoDB" id="9446342at2759"/>
<comment type="caution">
    <text evidence="2">The sequence shown here is derived from an EMBL/GenBank/DDBJ whole genome shotgun (WGS) entry which is preliminary data.</text>
</comment>
<name>A0A9N9D0R2_9GLOM</name>
<dbReference type="GO" id="GO:0005634">
    <property type="term" value="C:nucleus"/>
    <property type="evidence" value="ECO:0007669"/>
    <property type="project" value="TreeGrafter"/>
</dbReference>
<dbReference type="PRINTS" id="PR00891">
    <property type="entry name" value="RABGDIREP"/>
</dbReference>
<comment type="similarity">
    <text evidence="1">Belongs to the Rab GDI family.</text>
</comment>
<protein>
    <submittedName>
        <fullName evidence="2">3532_t:CDS:1</fullName>
    </submittedName>
</protein>
<dbReference type="AlphaFoldDB" id="A0A9N9D0R2"/>